<keyword evidence="6" id="KW-1185">Reference proteome</keyword>
<dbReference type="RefSeq" id="WP_111622146.1">
    <property type="nucleotide sequence ID" value="NZ_QLLN01000001.1"/>
</dbReference>
<dbReference type="Pfam" id="PF12391">
    <property type="entry name" value="PCDO_beta_N"/>
    <property type="match status" value="1"/>
</dbReference>
<evidence type="ECO:0000313" key="5">
    <source>
        <dbReference type="EMBL" id="RAJ15900.1"/>
    </source>
</evidence>
<dbReference type="InterPro" id="IPR012785">
    <property type="entry name" value="Protocat_dOase_b"/>
</dbReference>
<dbReference type="GO" id="GO:0018578">
    <property type="term" value="F:protocatechuate 3,4-dioxygenase activity"/>
    <property type="evidence" value="ECO:0007669"/>
    <property type="project" value="InterPro"/>
</dbReference>
<dbReference type="SUPFAM" id="SSF49482">
    <property type="entry name" value="Aromatic compound dioxygenase"/>
    <property type="match status" value="1"/>
</dbReference>
<evidence type="ECO:0000256" key="2">
    <source>
        <dbReference type="ARBA" id="ARBA00022964"/>
    </source>
</evidence>
<evidence type="ECO:0000256" key="1">
    <source>
        <dbReference type="ARBA" id="ARBA00007825"/>
    </source>
</evidence>
<dbReference type="AlphaFoldDB" id="A0A327RFV4"/>
<gene>
    <name evidence="5" type="ORF">LV92_00604</name>
</gene>
<dbReference type="GO" id="GO:0019619">
    <property type="term" value="P:3,4-dihydroxybenzoate catabolic process"/>
    <property type="evidence" value="ECO:0007669"/>
    <property type="project" value="InterPro"/>
</dbReference>
<dbReference type="InterPro" id="IPR024756">
    <property type="entry name" value="PCDO_beta_N"/>
</dbReference>
<feature type="domain" description="Intradiol ring-cleavage dioxygenases" evidence="4">
    <location>
        <begin position="78"/>
        <end position="106"/>
    </location>
</feature>
<comment type="similarity">
    <text evidence="1">Belongs to the intradiol ring-cleavage dioxygenase family.</text>
</comment>
<dbReference type="EMBL" id="QLLN01000001">
    <property type="protein sequence ID" value="RAJ15900.1"/>
    <property type="molecule type" value="Genomic_DNA"/>
</dbReference>
<dbReference type="OrthoDB" id="933561at2"/>
<protein>
    <submittedName>
        <fullName evidence="5">Protocatechuate 3,4-dioxygenase beta subunit</fullName>
    </submittedName>
</protein>
<dbReference type="Proteomes" id="UP000249696">
    <property type="component" value="Unassembled WGS sequence"/>
</dbReference>
<evidence type="ECO:0000259" key="4">
    <source>
        <dbReference type="PROSITE" id="PS00083"/>
    </source>
</evidence>
<comment type="caution">
    <text evidence="5">The sequence shown here is derived from an EMBL/GenBank/DDBJ whole genome shotgun (WGS) entry which is preliminary data.</text>
</comment>
<dbReference type="InterPro" id="IPR050770">
    <property type="entry name" value="Intradiol_RC_Dioxygenase"/>
</dbReference>
<dbReference type="Gene3D" id="2.60.130.10">
    <property type="entry name" value="Aromatic compound dioxygenase"/>
    <property type="match status" value="1"/>
</dbReference>
<dbReference type="NCBIfam" id="TIGR02422">
    <property type="entry name" value="protocat_beta"/>
    <property type="match status" value="1"/>
</dbReference>
<dbReference type="PROSITE" id="PS00083">
    <property type="entry name" value="INTRADIOL_DIOXYGENAS"/>
    <property type="match status" value="1"/>
</dbReference>
<evidence type="ECO:0000256" key="3">
    <source>
        <dbReference type="ARBA" id="ARBA00023002"/>
    </source>
</evidence>
<dbReference type="InterPro" id="IPR000627">
    <property type="entry name" value="Intradiol_dOase_C"/>
</dbReference>
<dbReference type="GO" id="GO:0008199">
    <property type="term" value="F:ferric iron binding"/>
    <property type="evidence" value="ECO:0007669"/>
    <property type="project" value="InterPro"/>
</dbReference>
<keyword evidence="2 5" id="KW-0223">Dioxygenase</keyword>
<proteinExistence type="inferred from homology"/>
<name>A0A327RFV4_9FLAO</name>
<dbReference type="PANTHER" id="PTHR33711:SF10">
    <property type="entry name" value="INTRADIOL RING-CLEAVAGE DIOXYGENASES DOMAIN-CONTAINING PROTEIN"/>
    <property type="match status" value="1"/>
</dbReference>
<dbReference type="InterPro" id="IPR015889">
    <property type="entry name" value="Intradiol_dOase_core"/>
</dbReference>
<dbReference type="PANTHER" id="PTHR33711">
    <property type="entry name" value="DIOXYGENASE, PUTATIVE (AFU_ORTHOLOGUE AFUA_2G02910)-RELATED"/>
    <property type="match status" value="1"/>
</dbReference>
<evidence type="ECO:0000313" key="6">
    <source>
        <dbReference type="Proteomes" id="UP000249696"/>
    </source>
</evidence>
<dbReference type="Pfam" id="PF00775">
    <property type="entry name" value="Dioxygenase_C"/>
    <property type="match status" value="1"/>
</dbReference>
<sequence>MSDIIQTGFDREIQPNYLYEGYKSTLLRAPTKPLIMPKKADLTLSGPVFKDFELGALDSDLTKNAVKNGEPLGERIVVHGKVTNEKGHPIPYTLLEIWQANSSGRYIHKADQHNAPLDPNFSGAGRCMTDAEGNYKFYTIKPGAYSWGNHPNAWRPNHIHFSLFGGDITSRLITQMYFPGDPLLEFDPMVQSIPLKGRDLLISKFDLALTEPDFALGFRFDIVLRGHHATPFENQ</sequence>
<keyword evidence="3" id="KW-0560">Oxidoreductase</keyword>
<organism evidence="5 6">
    <name type="scientific">Arenibacter echinorum</name>
    <dbReference type="NCBI Taxonomy" id="440515"/>
    <lineage>
        <taxon>Bacteria</taxon>
        <taxon>Pseudomonadati</taxon>
        <taxon>Bacteroidota</taxon>
        <taxon>Flavobacteriia</taxon>
        <taxon>Flavobacteriales</taxon>
        <taxon>Flavobacteriaceae</taxon>
        <taxon>Arenibacter</taxon>
    </lineage>
</organism>
<accession>A0A327RFV4</accession>
<reference evidence="5 6" key="1">
    <citation type="submission" date="2018-06" db="EMBL/GenBank/DDBJ databases">
        <title>Genomic Encyclopedia of Archaeal and Bacterial Type Strains, Phase II (KMG-II): from individual species to whole genera.</title>
        <authorList>
            <person name="Goeker M."/>
        </authorList>
    </citation>
    <scope>NUCLEOTIDE SEQUENCE [LARGE SCALE GENOMIC DNA]</scope>
    <source>
        <strain evidence="5 6">DSM 23522</strain>
    </source>
</reference>